<evidence type="ECO:0000313" key="2">
    <source>
        <dbReference type="EMBL" id="GAF81796.1"/>
    </source>
</evidence>
<sequence length="87" mass="9686">MAKKKFSEADARKIMDAALLEKSKRRLKAIRGGKWSRLKRLAKELLGGEQTYLPKGKGKGKGKAQPKKGITNIRTKQIEGELETHGV</sequence>
<comment type="caution">
    <text evidence="2">The sequence shown here is derived from an EMBL/GenBank/DDBJ whole genome shotgun (WGS) entry which is preliminary data.</text>
</comment>
<dbReference type="EMBL" id="BARS01008645">
    <property type="protein sequence ID" value="GAF81796.1"/>
    <property type="molecule type" value="Genomic_DNA"/>
</dbReference>
<protein>
    <submittedName>
        <fullName evidence="2">Uncharacterized protein</fullName>
    </submittedName>
</protein>
<organism evidence="2">
    <name type="scientific">marine sediment metagenome</name>
    <dbReference type="NCBI Taxonomy" id="412755"/>
    <lineage>
        <taxon>unclassified sequences</taxon>
        <taxon>metagenomes</taxon>
        <taxon>ecological metagenomes</taxon>
    </lineage>
</organism>
<accession>X0T360</accession>
<feature type="region of interest" description="Disordered" evidence="1">
    <location>
        <begin position="51"/>
        <end position="71"/>
    </location>
</feature>
<name>X0T360_9ZZZZ</name>
<feature type="non-terminal residue" evidence="2">
    <location>
        <position position="87"/>
    </location>
</feature>
<reference evidence="2" key="1">
    <citation type="journal article" date="2014" name="Front. Microbiol.">
        <title>High frequency of phylogenetically diverse reductive dehalogenase-homologous genes in deep subseafloor sedimentary metagenomes.</title>
        <authorList>
            <person name="Kawai M."/>
            <person name="Futagami T."/>
            <person name="Toyoda A."/>
            <person name="Takaki Y."/>
            <person name="Nishi S."/>
            <person name="Hori S."/>
            <person name="Arai W."/>
            <person name="Tsubouchi T."/>
            <person name="Morono Y."/>
            <person name="Uchiyama I."/>
            <person name="Ito T."/>
            <person name="Fujiyama A."/>
            <person name="Inagaki F."/>
            <person name="Takami H."/>
        </authorList>
    </citation>
    <scope>NUCLEOTIDE SEQUENCE</scope>
    <source>
        <strain evidence="2">Expedition CK06-06</strain>
    </source>
</reference>
<dbReference type="AlphaFoldDB" id="X0T360"/>
<evidence type="ECO:0000256" key="1">
    <source>
        <dbReference type="SAM" id="MobiDB-lite"/>
    </source>
</evidence>
<gene>
    <name evidence="2" type="ORF">S01H1_16432</name>
</gene>
<proteinExistence type="predicted"/>
<feature type="compositionally biased region" description="Basic residues" evidence="1">
    <location>
        <begin position="56"/>
        <end position="66"/>
    </location>
</feature>